<dbReference type="RefSeq" id="XP_018701252.1">
    <property type="nucleotide sequence ID" value="XM_018851513.1"/>
</dbReference>
<dbReference type="Gene3D" id="1.10.630.10">
    <property type="entry name" value="Cytochrome P450"/>
    <property type="match status" value="1"/>
</dbReference>
<dbReference type="PANTHER" id="PTHR24305:SF96">
    <property type="entry name" value="CYTOCHROME P450 MONOOXYGENASE STCB-RELATED"/>
    <property type="match status" value="1"/>
</dbReference>
<dbReference type="InterPro" id="IPR001128">
    <property type="entry name" value="Cyt_P450"/>
</dbReference>
<evidence type="ECO:0000313" key="10">
    <source>
        <dbReference type="Proteomes" id="UP000076744"/>
    </source>
</evidence>
<sequence length="487" mass="54718">MTVSTLRKTTSRIPGPWYTKWTSLVLKYYWIRGEKSIYVHSLHKKYGRIVRIGPDEVSVCDIDALKAIYSVKETFRKTPWYRDFVAGIENIFSTGDLDFHRKSRRLLAGPMADSAINELAPRVGGHVDLTIQQMKAESETRKAVDVWKWWLFMTTDIIVEFTFGESFHMLQHGKVRPFALHGILRVQLTALVLQENEYSYFLKNSGIFGIYRSVMPRITQLMSLLPLRSSKTAARAVATMAQAASDGLAIHQKLVEENGTDNVRRTFFTTLFAAEDGSTEVSQRRLVGDGQAFIIAGSDTTANTLTYAVWALARDTSLREALLAELRALPEGWADADLRRCGLLGRVIKETLRVHGVVPEGLPRVVPPGGAALCGFRLDGGTVVSAQSYSMHRDPAVFDRPDEFDPSRWVEPTKEMTDSFMAFGRGSRVCIGQHLAQTELRMGLARFFLTFPNARASTREGMSDEDMVESSYFIMSPKGHRCLIEVD</sequence>
<keyword evidence="4 7" id="KW-0479">Metal-binding</keyword>
<keyword evidence="8" id="KW-0503">Monooxygenase</keyword>
<dbReference type="PANTHER" id="PTHR24305">
    <property type="entry name" value="CYTOCHROME P450"/>
    <property type="match status" value="1"/>
</dbReference>
<dbReference type="InterPro" id="IPR017972">
    <property type="entry name" value="Cyt_P450_CS"/>
</dbReference>
<dbReference type="Pfam" id="PF00067">
    <property type="entry name" value="p450"/>
    <property type="match status" value="1"/>
</dbReference>
<protein>
    <submittedName>
        <fullName evidence="9">Cytochrome P450</fullName>
    </submittedName>
</protein>
<organism evidence="9 10">
    <name type="scientific">Cordyceps fumosorosea (strain ARSEF 2679)</name>
    <name type="common">Isaria fumosorosea</name>
    <dbReference type="NCBI Taxonomy" id="1081104"/>
    <lineage>
        <taxon>Eukaryota</taxon>
        <taxon>Fungi</taxon>
        <taxon>Dikarya</taxon>
        <taxon>Ascomycota</taxon>
        <taxon>Pezizomycotina</taxon>
        <taxon>Sordariomycetes</taxon>
        <taxon>Hypocreomycetidae</taxon>
        <taxon>Hypocreales</taxon>
        <taxon>Cordycipitaceae</taxon>
        <taxon>Cordyceps</taxon>
    </lineage>
</organism>
<dbReference type="PRINTS" id="PR00385">
    <property type="entry name" value="P450"/>
</dbReference>
<reference evidence="9 10" key="1">
    <citation type="journal article" date="2016" name="Genome Biol. Evol.">
        <title>Divergent and convergent evolution of fungal pathogenicity.</title>
        <authorList>
            <person name="Shang Y."/>
            <person name="Xiao G."/>
            <person name="Zheng P."/>
            <person name="Cen K."/>
            <person name="Zhan S."/>
            <person name="Wang C."/>
        </authorList>
    </citation>
    <scope>NUCLEOTIDE SEQUENCE [LARGE SCALE GENOMIC DNA]</scope>
    <source>
        <strain evidence="9 10">ARSEF 2679</strain>
    </source>
</reference>
<evidence type="ECO:0000256" key="3">
    <source>
        <dbReference type="ARBA" id="ARBA00022617"/>
    </source>
</evidence>
<comment type="similarity">
    <text evidence="2 8">Belongs to the cytochrome P450 family.</text>
</comment>
<dbReference type="InterPro" id="IPR002401">
    <property type="entry name" value="Cyt_P450_E_grp-I"/>
</dbReference>
<feature type="binding site" description="axial binding residue" evidence="7">
    <location>
        <position position="430"/>
    </location>
    <ligand>
        <name>heme</name>
        <dbReference type="ChEBI" id="CHEBI:30413"/>
    </ligand>
    <ligandPart>
        <name>Fe</name>
        <dbReference type="ChEBI" id="CHEBI:18248"/>
    </ligandPart>
</feature>
<evidence type="ECO:0000256" key="5">
    <source>
        <dbReference type="ARBA" id="ARBA00023002"/>
    </source>
</evidence>
<evidence type="ECO:0000256" key="7">
    <source>
        <dbReference type="PIRSR" id="PIRSR602401-1"/>
    </source>
</evidence>
<evidence type="ECO:0000256" key="2">
    <source>
        <dbReference type="ARBA" id="ARBA00010617"/>
    </source>
</evidence>
<evidence type="ECO:0000256" key="4">
    <source>
        <dbReference type="ARBA" id="ARBA00022723"/>
    </source>
</evidence>
<dbReference type="SUPFAM" id="SSF48264">
    <property type="entry name" value="Cytochrome P450"/>
    <property type="match status" value="1"/>
</dbReference>
<evidence type="ECO:0000256" key="6">
    <source>
        <dbReference type="ARBA" id="ARBA00023004"/>
    </source>
</evidence>
<proteinExistence type="inferred from homology"/>
<dbReference type="AlphaFoldDB" id="A0A167NCL6"/>
<dbReference type="EMBL" id="AZHB01000025">
    <property type="protein sequence ID" value="OAA55399.1"/>
    <property type="molecule type" value="Genomic_DNA"/>
</dbReference>
<dbReference type="GO" id="GO:0005506">
    <property type="term" value="F:iron ion binding"/>
    <property type="evidence" value="ECO:0007669"/>
    <property type="project" value="InterPro"/>
</dbReference>
<keyword evidence="3 7" id="KW-0349">Heme</keyword>
<dbReference type="PRINTS" id="PR00463">
    <property type="entry name" value="EP450I"/>
</dbReference>
<dbReference type="GO" id="GO:0020037">
    <property type="term" value="F:heme binding"/>
    <property type="evidence" value="ECO:0007669"/>
    <property type="project" value="InterPro"/>
</dbReference>
<dbReference type="Proteomes" id="UP000076744">
    <property type="component" value="Unassembled WGS sequence"/>
</dbReference>
<dbReference type="InterPro" id="IPR050121">
    <property type="entry name" value="Cytochrome_P450_monoxygenase"/>
</dbReference>
<keyword evidence="6 7" id="KW-0408">Iron</keyword>
<dbReference type="PROSITE" id="PS00086">
    <property type="entry name" value="CYTOCHROME_P450"/>
    <property type="match status" value="1"/>
</dbReference>
<name>A0A167NCL6_CORFA</name>
<keyword evidence="5 8" id="KW-0560">Oxidoreductase</keyword>
<dbReference type="GO" id="GO:0016705">
    <property type="term" value="F:oxidoreductase activity, acting on paired donors, with incorporation or reduction of molecular oxygen"/>
    <property type="evidence" value="ECO:0007669"/>
    <property type="project" value="InterPro"/>
</dbReference>
<evidence type="ECO:0000313" key="9">
    <source>
        <dbReference type="EMBL" id="OAA55399.1"/>
    </source>
</evidence>
<evidence type="ECO:0000256" key="8">
    <source>
        <dbReference type="RuleBase" id="RU000461"/>
    </source>
</evidence>
<dbReference type="GO" id="GO:0004497">
    <property type="term" value="F:monooxygenase activity"/>
    <property type="evidence" value="ECO:0007669"/>
    <property type="project" value="UniProtKB-KW"/>
</dbReference>
<dbReference type="GeneID" id="30024202"/>
<evidence type="ECO:0000256" key="1">
    <source>
        <dbReference type="ARBA" id="ARBA00001971"/>
    </source>
</evidence>
<gene>
    <name evidence="9" type="ORF">ISF_07910</name>
</gene>
<dbReference type="InterPro" id="IPR036396">
    <property type="entry name" value="Cyt_P450_sf"/>
</dbReference>
<comment type="cofactor">
    <cofactor evidence="1 7">
        <name>heme</name>
        <dbReference type="ChEBI" id="CHEBI:30413"/>
    </cofactor>
</comment>
<accession>A0A167NCL6</accession>
<dbReference type="OrthoDB" id="1470350at2759"/>
<keyword evidence="10" id="KW-1185">Reference proteome</keyword>
<dbReference type="STRING" id="1081104.A0A167NCL6"/>
<comment type="caution">
    <text evidence="9">The sequence shown here is derived from an EMBL/GenBank/DDBJ whole genome shotgun (WGS) entry which is preliminary data.</text>
</comment>